<feature type="domain" description="Endonuclease/exonuclease/phosphatase" evidence="1">
    <location>
        <begin position="8"/>
        <end position="245"/>
    </location>
</feature>
<evidence type="ECO:0000259" key="1">
    <source>
        <dbReference type="Pfam" id="PF03372"/>
    </source>
</evidence>
<dbReference type="GO" id="GO:0016020">
    <property type="term" value="C:membrane"/>
    <property type="evidence" value="ECO:0007669"/>
    <property type="project" value="GOC"/>
</dbReference>
<gene>
    <name evidence="2" type="ORF">A3B21_04085</name>
</gene>
<dbReference type="AlphaFoldDB" id="A0A1F7UTF6"/>
<dbReference type="InterPro" id="IPR051916">
    <property type="entry name" value="GPI-anchor_lipid_remodeler"/>
</dbReference>
<evidence type="ECO:0000313" key="3">
    <source>
        <dbReference type="Proteomes" id="UP000176897"/>
    </source>
</evidence>
<dbReference type="GO" id="GO:0006506">
    <property type="term" value="P:GPI anchor biosynthetic process"/>
    <property type="evidence" value="ECO:0007669"/>
    <property type="project" value="TreeGrafter"/>
</dbReference>
<dbReference type="SUPFAM" id="SSF56219">
    <property type="entry name" value="DNase I-like"/>
    <property type="match status" value="1"/>
</dbReference>
<dbReference type="EMBL" id="MGEJ01000004">
    <property type="protein sequence ID" value="OGL81571.1"/>
    <property type="molecule type" value="Genomic_DNA"/>
</dbReference>
<name>A0A1F7UTF6_9BACT</name>
<organism evidence="2 3">
    <name type="scientific">Candidatus Uhrbacteria bacterium RIFCSPLOWO2_01_FULL_47_24</name>
    <dbReference type="NCBI Taxonomy" id="1802401"/>
    <lineage>
        <taxon>Bacteria</taxon>
        <taxon>Candidatus Uhriibacteriota</taxon>
    </lineage>
</organism>
<reference evidence="2 3" key="1">
    <citation type="journal article" date="2016" name="Nat. Commun.">
        <title>Thousands of microbial genomes shed light on interconnected biogeochemical processes in an aquifer system.</title>
        <authorList>
            <person name="Anantharaman K."/>
            <person name="Brown C.T."/>
            <person name="Hug L.A."/>
            <person name="Sharon I."/>
            <person name="Castelle C.J."/>
            <person name="Probst A.J."/>
            <person name="Thomas B.C."/>
            <person name="Singh A."/>
            <person name="Wilkins M.J."/>
            <person name="Karaoz U."/>
            <person name="Brodie E.L."/>
            <person name="Williams K.H."/>
            <person name="Hubbard S.S."/>
            <person name="Banfield J.F."/>
        </authorList>
    </citation>
    <scope>NUCLEOTIDE SEQUENCE [LARGE SCALE GENOMIC DNA]</scope>
</reference>
<dbReference type="Gene3D" id="3.60.10.10">
    <property type="entry name" value="Endonuclease/exonuclease/phosphatase"/>
    <property type="match status" value="1"/>
</dbReference>
<dbReference type="Pfam" id="PF03372">
    <property type="entry name" value="Exo_endo_phos"/>
    <property type="match status" value="1"/>
</dbReference>
<dbReference type="STRING" id="1802401.A3B21_04085"/>
<accession>A0A1F7UTF6</accession>
<protein>
    <recommendedName>
        <fullName evidence="1">Endonuclease/exonuclease/phosphatase domain-containing protein</fullName>
    </recommendedName>
</protein>
<dbReference type="GO" id="GO:0003824">
    <property type="term" value="F:catalytic activity"/>
    <property type="evidence" value="ECO:0007669"/>
    <property type="project" value="InterPro"/>
</dbReference>
<dbReference type="PANTHER" id="PTHR14859">
    <property type="entry name" value="CALCOFLUOR WHITE HYPERSENSITIVE PROTEIN PRECURSOR"/>
    <property type="match status" value="1"/>
</dbReference>
<dbReference type="InterPro" id="IPR036691">
    <property type="entry name" value="Endo/exonu/phosph_ase_sf"/>
</dbReference>
<dbReference type="PANTHER" id="PTHR14859:SF1">
    <property type="entry name" value="PGAP2-INTERACTING PROTEIN"/>
    <property type="match status" value="1"/>
</dbReference>
<evidence type="ECO:0000313" key="2">
    <source>
        <dbReference type="EMBL" id="OGL81571.1"/>
    </source>
</evidence>
<comment type="caution">
    <text evidence="2">The sequence shown here is derived from an EMBL/GenBank/DDBJ whole genome shotgun (WGS) entry which is preliminary data.</text>
</comment>
<sequence>MRLKIIQINIYRGKFLDKLVEFLRAEAPDIITMQEVTGGRINFWNDESVDTFGYVKHALGISGAVTPMYRLVDNPAAYEGNAVLVRGNILNTKIVWLKEYREYPDVPWEQEGPEMPRNVLDATVDFGGTLIHVLVTHGAWTKDPIDTPEKLRQVRLLAEYLCSLKGEPFILGGDFNMEPGSEVIGKIDEVAHNAIYDSNITNTLNLRTHRAAKILGNGRLVDFIYTSSHFTVVSIDTPQVDVSDHLPVRAVLRY</sequence>
<dbReference type="InterPro" id="IPR005135">
    <property type="entry name" value="Endo/exonuclease/phosphatase"/>
</dbReference>
<proteinExistence type="predicted"/>
<dbReference type="Proteomes" id="UP000176897">
    <property type="component" value="Unassembled WGS sequence"/>
</dbReference>